<dbReference type="Proteomes" id="UP000315082">
    <property type="component" value="Chromosome"/>
</dbReference>
<dbReference type="KEGG" id="rcf:Poly24_08710"/>
<organism evidence="1 2">
    <name type="scientific">Rosistilla carotiformis</name>
    <dbReference type="NCBI Taxonomy" id="2528017"/>
    <lineage>
        <taxon>Bacteria</taxon>
        <taxon>Pseudomonadati</taxon>
        <taxon>Planctomycetota</taxon>
        <taxon>Planctomycetia</taxon>
        <taxon>Pirellulales</taxon>
        <taxon>Pirellulaceae</taxon>
        <taxon>Rosistilla</taxon>
    </lineage>
</organism>
<evidence type="ECO:0000313" key="1">
    <source>
        <dbReference type="EMBL" id="QDV67179.1"/>
    </source>
</evidence>
<evidence type="ECO:0000313" key="2">
    <source>
        <dbReference type="Proteomes" id="UP000315082"/>
    </source>
</evidence>
<keyword evidence="2" id="KW-1185">Reference proteome</keyword>
<protein>
    <submittedName>
        <fullName evidence="1">Uncharacterized protein</fullName>
    </submittedName>
</protein>
<accession>A0A518JNQ6</accession>
<dbReference type="EMBL" id="CP036348">
    <property type="protein sequence ID" value="QDV67179.1"/>
    <property type="molecule type" value="Genomic_DNA"/>
</dbReference>
<sequence>MTRVTKAQLSRLVAAIGRKRTIDSESRALESEIKNLRKIAYDDLRSTGNPTAKRSGFLLRWSTAKGRVSWKEEFIREVGSEKATQLAENVGTVQSIDVVPAEVA</sequence>
<dbReference type="AlphaFoldDB" id="A0A518JNQ6"/>
<gene>
    <name evidence="1" type="ORF">Poly24_08710</name>
</gene>
<name>A0A518JNQ6_9BACT</name>
<proteinExistence type="predicted"/>
<reference evidence="1 2" key="1">
    <citation type="submission" date="2019-02" db="EMBL/GenBank/DDBJ databases">
        <title>Deep-cultivation of Planctomycetes and their phenomic and genomic characterization uncovers novel biology.</title>
        <authorList>
            <person name="Wiegand S."/>
            <person name="Jogler M."/>
            <person name="Boedeker C."/>
            <person name="Pinto D."/>
            <person name="Vollmers J."/>
            <person name="Rivas-Marin E."/>
            <person name="Kohn T."/>
            <person name="Peeters S.H."/>
            <person name="Heuer A."/>
            <person name="Rast P."/>
            <person name="Oberbeckmann S."/>
            <person name="Bunk B."/>
            <person name="Jeske O."/>
            <person name="Meyerdierks A."/>
            <person name="Storesund J.E."/>
            <person name="Kallscheuer N."/>
            <person name="Luecker S."/>
            <person name="Lage O.M."/>
            <person name="Pohl T."/>
            <person name="Merkel B.J."/>
            <person name="Hornburger P."/>
            <person name="Mueller R.-W."/>
            <person name="Bruemmer F."/>
            <person name="Labrenz M."/>
            <person name="Spormann A.M."/>
            <person name="Op den Camp H."/>
            <person name="Overmann J."/>
            <person name="Amann R."/>
            <person name="Jetten M.S.M."/>
            <person name="Mascher T."/>
            <person name="Medema M.H."/>
            <person name="Devos D.P."/>
            <person name="Kaster A.-K."/>
            <person name="Ovreas L."/>
            <person name="Rohde M."/>
            <person name="Galperin M.Y."/>
            <person name="Jogler C."/>
        </authorList>
    </citation>
    <scope>NUCLEOTIDE SEQUENCE [LARGE SCALE GENOMIC DNA]</scope>
    <source>
        <strain evidence="1 2">Poly24</strain>
    </source>
</reference>
<dbReference type="RefSeq" id="WP_145090906.1">
    <property type="nucleotide sequence ID" value="NZ_CP036348.1"/>
</dbReference>